<dbReference type="Pfam" id="PF10720">
    <property type="entry name" value="DUF2515"/>
    <property type="match status" value="1"/>
</dbReference>
<dbReference type="AlphaFoldDB" id="A0A6M3ZNN0"/>
<evidence type="ECO:0000313" key="2">
    <source>
        <dbReference type="Proteomes" id="UP000501648"/>
    </source>
</evidence>
<protein>
    <submittedName>
        <fullName evidence="1">Uncharacterized protein</fullName>
    </submittedName>
</protein>
<accession>A0A6M3ZNN0</accession>
<evidence type="ECO:0000313" key="1">
    <source>
        <dbReference type="EMBL" id="QJQ00041.1"/>
    </source>
</evidence>
<gene>
    <name evidence="1" type="ORF">C798_07290</name>
</gene>
<proteinExistence type="predicted"/>
<dbReference type="InterPro" id="IPR019658">
    <property type="entry name" value="DUF2515"/>
</dbReference>
<sequence length="333" mass="38417">MGDLVKTVAPTNTTEKSFTEVACDCNDMWSIVQQFSTIRLCEQKGKGSGKILQAYSTRAKRIAATYARFYLETEDGGNPDFKGRHYWMALGAFASKTVACSLDMLRVEMLQTVFQGLGKGNLWLFYDISGWHYYYNKYRQSFDLCINQRNAAKYLQPVQEQMNFYPWKDEALPKIKNMSDCAYIKVAFQKTSEFEGQKNVSKRPPIQMANLLAIADHEQGVILQPLIYEDPDFAKWVRRQRWMLIQWASPDLQLVFNHACDTKNVLLKSVAPDDTVLENLKSRMFWISAAASKFHHLMQTQTAYMEKELHAIADWVNLSDDGLEIEPAYMQPF</sequence>
<dbReference type="Proteomes" id="UP000501648">
    <property type="component" value="Chromosome"/>
</dbReference>
<dbReference type="RefSeq" id="WP_017454036.1">
    <property type="nucleotide sequence ID" value="NZ_CP008956.1"/>
</dbReference>
<reference evidence="1 2" key="1">
    <citation type="journal article" date="2012" name="J. Bacteriol.">
        <title>Genome sequence of the pathogenic Herbaspirillum seropedicae strain Os34, isolated from rice roots.</title>
        <authorList>
            <person name="Ye W."/>
            <person name="Ye S."/>
            <person name="Liu J."/>
            <person name="Chang S."/>
            <person name="Chen M."/>
            <person name="Zhu B."/>
            <person name="Guo L."/>
            <person name="An Q."/>
        </authorList>
    </citation>
    <scope>NUCLEOTIDE SEQUENCE [LARGE SCALE GENOMIC DNA]</scope>
    <source>
        <strain evidence="1 2">Os34</strain>
    </source>
</reference>
<organism evidence="1 2">
    <name type="scientific">Herbaspirillum rubrisubalbicans Os34</name>
    <dbReference type="NCBI Taxonomy" id="1235827"/>
    <lineage>
        <taxon>Bacteria</taxon>
        <taxon>Pseudomonadati</taxon>
        <taxon>Pseudomonadota</taxon>
        <taxon>Betaproteobacteria</taxon>
        <taxon>Burkholderiales</taxon>
        <taxon>Oxalobacteraceae</taxon>
        <taxon>Herbaspirillum</taxon>
    </lineage>
</organism>
<dbReference type="EMBL" id="CP008956">
    <property type="protein sequence ID" value="QJQ00041.1"/>
    <property type="molecule type" value="Genomic_DNA"/>
</dbReference>
<name>A0A6M3ZNN0_9BURK</name>